<accession>A0ACB5SBR1</accession>
<dbReference type="Proteomes" id="UP001165186">
    <property type="component" value="Unassembled WGS sequence"/>
</dbReference>
<keyword evidence="2" id="KW-1185">Reference proteome</keyword>
<dbReference type="EMBL" id="BSXG01000066">
    <property type="protein sequence ID" value="GME34003.1"/>
    <property type="molecule type" value="Genomic_DNA"/>
</dbReference>
<organism evidence="1 2">
    <name type="scientific">Neofusicoccum parvum</name>
    <dbReference type="NCBI Taxonomy" id="310453"/>
    <lineage>
        <taxon>Eukaryota</taxon>
        <taxon>Fungi</taxon>
        <taxon>Dikarya</taxon>
        <taxon>Ascomycota</taxon>
        <taxon>Pezizomycotina</taxon>
        <taxon>Dothideomycetes</taxon>
        <taxon>Dothideomycetes incertae sedis</taxon>
        <taxon>Botryosphaeriales</taxon>
        <taxon>Botryosphaeriaceae</taxon>
        <taxon>Neofusicoccum</taxon>
    </lineage>
</organism>
<gene>
    <name evidence="1" type="primary">g1211</name>
    <name evidence="1" type="ORF">NpPPO83_00001211</name>
</gene>
<name>A0ACB5SBR1_9PEZI</name>
<sequence>MTSVFELLEQPKRLHLLLGAFLVALSIYSAISKRLAQAPYPGIPLVGSENGYQDAKARYISSPRRVLQEAVQKAQGVFQVITDSGPRIIIPLRFVDEIKGDAQLSFAEFVKNDLMGSYSAFGGFIIAMKNDIFQDALRVKLTQALTKITKSLSEETEMALTDLFPAQDVWSELTLYPAAVQLVSRLSARAFLGERLSRDATWLRISAENTMDLWAAAFVLRQFPKYLRPIMYRILPQIKKLKANEQIARGIIESEIQRRKTQREKELEAGLEPEEHLDALQWLEDAAKGRPFDVTHGQLAFAFGAIHTTSGALFNTLFDLCANPDLMEPLRDEIHAVIGEDGLDTKSSLSKLVLMDSVLKESLRLHPVSIMVMNRGAVTSRTLSDGTILPKGASIAVPTLSMVDGNLYPSPERFDGYRFVRLRQQPGNEGRCQYVATSSEHLGFGHGKHACPGRFFAANELKIVLSHLLMKFDWKLVDGEKRPEDIQWSDMIAPNPAARIMYKARKV</sequence>
<protein>
    <submittedName>
        <fullName evidence="1">Cytochrome p450</fullName>
    </submittedName>
</protein>
<comment type="caution">
    <text evidence="1">The sequence shown here is derived from an EMBL/GenBank/DDBJ whole genome shotgun (WGS) entry which is preliminary data.</text>
</comment>
<reference evidence="1" key="1">
    <citation type="submission" date="2024-09" db="EMBL/GenBank/DDBJ databases">
        <title>Draft Genome Sequences of Neofusicoccum parvum.</title>
        <authorList>
            <person name="Ashida A."/>
            <person name="Camagna M."/>
            <person name="Tanaka A."/>
            <person name="Takemoto D."/>
        </authorList>
    </citation>
    <scope>NUCLEOTIDE SEQUENCE</scope>
    <source>
        <strain evidence="1">PPO83</strain>
    </source>
</reference>
<proteinExistence type="predicted"/>
<evidence type="ECO:0000313" key="2">
    <source>
        <dbReference type="Proteomes" id="UP001165186"/>
    </source>
</evidence>
<evidence type="ECO:0000313" key="1">
    <source>
        <dbReference type="EMBL" id="GME34003.1"/>
    </source>
</evidence>